<name>A0A0S6U7S2_NEOTH</name>
<comment type="catalytic activity">
    <reaction evidence="1">
        <text>[(1-&gt;4)-alpha-D-glucosyl](n) + phosphate = [(1-&gt;4)-alpha-D-glucosyl](n-1) + alpha-D-glucose 1-phosphate</text>
        <dbReference type="Rhea" id="RHEA:41732"/>
        <dbReference type="Rhea" id="RHEA-COMP:9584"/>
        <dbReference type="Rhea" id="RHEA-COMP:9586"/>
        <dbReference type="ChEBI" id="CHEBI:15444"/>
        <dbReference type="ChEBI" id="CHEBI:43474"/>
        <dbReference type="ChEBI" id="CHEBI:58601"/>
        <dbReference type="EC" id="2.4.1.1"/>
    </reaction>
</comment>
<proteinExistence type="inferred from homology"/>
<dbReference type="EMBL" id="DF238840">
    <property type="protein sequence ID" value="GAF25018.1"/>
    <property type="molecule type" value="Genomic_DNA"/>
</dbReference>
<dbReference type="Gene3D" id="3.40.50.2000">
    <property type="entry name" value="Glycogen Phosphorylase B"/>
    <property type="match status" value="2"/>
</dbReference>
<dbReference type="GO" id="GO:0005975">
    <property type="term" value="P:carbohydrate metabolic process"/>
    <property type="evidence" value="ECO:0007669"/>
    <property type="project" value="InterPro"/>
</dbReference>
<evidence type="ECO:0000313" key="6">
    <source>
        <dbReference type="EMBL" id="GAF25018.1"/>
    </source>
</evidence>
<feature type="domain" description="DUF3417" evidence="5">
    <location>
        <begin position="14"/>
        <end position="122"/>
    </location>
</feature>
<dbReference type="PIRSF" id="PIRSF000460">
    <property type="entry name" value="Pprylas_GlgP"/>
    <property type="match status" value="1"/>
</dbReference>
<dbReference type="InterPro" id="IPR000811">
    <property type="entry name" value="Glyco_trans_35"/>
</dbReference>
<comment type="similarity">
    <text evidence="2">Belongs to the glycogen phosphorylase family.</text>
</comment>
<evidence type="ECO:0000256" key="1">
    <source>
        <dbReference type="ARBA" id="ARBA00001275"/>
    </source>
</evidence>
<dbReference type="Pfam" id="PF00343">
    <property type="entry name" value="Phosphorylase"/>
    <property type="match status" value="1"/>
</dbReference>
<sequence>MMPSPHIFFVQPVLPEKLEPLRDLAASLYWPRYPETAALFRDLDPNLWEETGHNSELLLRLLPAARLTAVAGDPQYTGRLEQVWQQYRTYLGAPVNRGNLPGLDGNQVIAYFSAEFGLSEALPIYAGGLGFLAGDHLKSASDLGLPLVGVGLLYREGYFRQRLDRRGQQREVYSRNDFYQLPLELERRADGSPLEVQVNFPDLDRQVRARVWRARVGRLNLYLLDSDCPGNLEADRLITDRLYGGDLEKRIQQEILLGIGGVRALAALGINATIFHLNEGHSAFLGLERIRQLQARYGLDLASARELATCSNIFTTHTPVPAGIDVFPPYLMDKYFTEYYQSLGLSRHEFLALGRQDPNNQQEPFNMAVLALRLSAWANGVSQLHGQTARRMWQVIWPGVPVAEIPIGAITNGVHTTSWVGEKMAALYDRYLGTAWREDPASPASWAGVAGIPARELWQVHEEQRRELLAFARRRLAAQLREWGAGPREIAALEGVLDPGALTIGFARRFAAYKRPALLLRNPERLARILGDSRRPVQIIYAGKAHPRDEEGKELIRQITAFTREEAFRGRLIFLEDYGLQVARHLVQGVDLWLGNPRRPLEASSTSGMKAVLNGALHASTLDGWWAEAWTPDTGWAIGSGAVYEDTGYQDTVEGEALYNLLEKEIVPLFYERDAGGLPAAWVEMMKRSIRAYGPVFNTHRMVAEYSRQFYEPAAHLYQRLQAGNQERLKELAGWRSRVRDWWPAVRIEGVEDDREGDLIVGGSLKVRARVFLGSLQPEDVTVELYYGPVDAGGEIVTGEKETLIQYQDQGEGRYLYSGVIPCRRGGRQGYNLRVLPRHADQVHPYQSGLILWG</sequence>
<protein>
    <submittedName>
        <fullName evidence="6">Glucan phosphorylase</fullName>
    </submittedName>
</protein>
<dbReference type="GO" id="GO:0030170">
    <property type="term" value="F:pyridoxal phosphate binding"/>
    <property type="evidence" value="ECO:0007669"/>
    <property type="project" value="InterPro"/>
</dbReference>
<dbReference type="CDD" id="cd04299">
    <property type="entry name" value="GT35_Glycogen_Phosphorylase-like"/>
    <property type="match status" value="1"/>
</dbReference>
<evidence type="ECO:0000256" key="3">
    <source>
        <dbReference type="ARBA" id="ARBA00022533"/>
    </source>
</evidence>
<dbReference type="AlphaFoldDB" id="A0A0S6U7S2"/>
<gene>
    <name evidence="6" type="ORF">MTY_0347</name>
</gene>
<dbReference type="PANTHER" id="PTHR42655:SF1">
    <property type="entry name" value="GLYCOGEN PHOSPHORYLASE"/>
    <property type="match status" value="1"/>
</dbReference>
<dbReference type="Pfam" id="PF11897">
    <property type="entry name" value="DUF3417"/>
    <property type="match status" value="1"/>
</dbReference>
<dbReference type="InterPro" id="IPR052182">
    <property type="entry name" value="Glycogen/Maltodextrin_Phosph"/>
</dbReference>
<evidence type="ECO:0000259" key="5">
    <source>
        <dbReference type="Pfam" id="PF11897"/>
    </source>
</evidence>
<dbReference type="InterPro" id="IPR024517">
    <property type="entry name" value="Glycogen_phosphorylase_DUF3417"/>
</dbReference>
<accession>A0A0S6U7S2</accession>
<evidence type="ECO:0000256" key="2">
    <source>
        <dbReference type="ARBA" id="ARBA00006047"/>
    </source>
</evidence>
<reference evidence="6" key="1">
    <citation type="journal article" date="2014" name="Gene">
        <title>Genome-guided analysis of transformation efficiency and carbon dioxide assimilation by Moorella thermoacetica Y72.</title>
        <authorList>
            <person name="Tsukahara K."/>
            <person name="Kita A."/>
            <person name="Nakashimada Y."/>
            <person name="Hoshino T."/>
            <person name="Murakami K."/>
        </authorList>
    </citation>
    <scope>NUCLEOTIDE SEQUENCE [LARGE SCALE GENOMIC DNA]</scope>
    <source>
        <strain evidence="6">Y72</strain>
    </source>
</reference>
<dbReference type="Proteomes" id="UP000063718">
    <property type="component" value="Unassembled WGS sequence"/>
</dbReference>
<dbReference type="InterPro" id="IPR011834">
    <property type="entry name" value="Agluc_phsphrylas"/>
</dbReference>
<dbReference type="GO" id="GO:0008184">
    <property type="term" value="F:glycogen phosphorylase activity"/>
    <property type="evidence" value="ECO:0007669"/>
    <property type="project" value="InterPro"/>
</dbReference>
<keyword evidence="3" id="KW-0021">Allosteric enzyme</keyword>
<evidence type="ECO:0000256" key="4">
    <source>
        <dbReference type="PIRSR" id="PIRSR000460-1"/>
    </source>
</evidence>
<organism evidence="6">
    <name type="scientific">Moorella thermoacetica Y72</name>
    <dbReference type="NCBI Taxonomy" id="1325331"/>
    <lineage>
        <taxon>Bacteria</taxon>
        <taxon>Bacillati</taxon>
        <taxon>Bacillota</taxon>
        <taxon>Clostridia</taxon>
        <taxon>Neomoorellales</taxon>
        <taxon>Neomoorellaceae</taxon>
        <taxon>Neomoorella</taxon>
    </lineage>
</organism>
<feature type="modified residue" description="N6-(pyridoxal phosphate)lysine" evidence="4">
    <location>
        <position position="610"/>
    </location>
</feature>
<dbReference type="SUPFAM" id="SSF53756">
    <property type="entry name" value="UDP-Glycosyltransferase/glycogen phosphorylase"/>
    <property type="match status" value="1"/>
</dbReference>
<keyword evidence="4" id="KW-0663">Pyridoxal phosphate</keyword>
<dbReference type="PANTHER" id="PTHR42655">
    <property type="entry name" value="GLYCOGEN PHOSPHORYLASE"/>
    <property type="match status" value="1"/>
</dbReference>
<dbReference type="NCBIfam" id="TIGR02094">
    <property type="entry name" value="more_P_ylases"/>
    <property type="match status" value="1"/>
</dbReference>